<dbReference type="GO" id="GO:0045727">
    <property type="term" value="P:positive regulation of translation"/>
    <property type="evidence" value="ECO:0007669"/>
    <property type="project" value="TreeGrafter"/>
</dbReference>
<comment type="caution">
    <text evidence="6">The sequence shown here is derived from an EMBL/GenBank/DDBJ whole genome shotgun (WGS) entry which is preliminary data.</text>
</comment>
<evidence type="ECO:0000256" key="2">
    <source>
        <dbReference type="ARBA" id="ARBA00022884"/>
    </source>
</evidence>
<dbReference type="GO" id="GO:0010494">
    <property type="term" value="C:cytoplasmic stress granule"/>
    <property type="evidence" value="ECO:0007669"/>
    <property type="project" value="TreeGrafter"/>
</dbReference>
<dbReference type="PROSITE" id="PS50102">
    <property type="entry name" value="RRM"/>
    <property type="match status" value="1"/>
</dbReference>
<keyword evidence="4" id="KW-0175">Coiled coil</keyword>
<dbReference type="InterPro" id="IPR012677">
    <property type="entry name" value="Nucleotide-bd_a/b_plait_sf"/>
</dbReference>
<dbReference type="InterPro" id="IPR036390">
    <property type="entry name" value="WH_DNA-bd_sf"/>
</dbReference>
<dbReference type="InterPro" id="IPR036388">
    <property type="entry name" value="WH-like_DNA-bd_sf"/>
</dbReference>
<evidence type="ECO:0000313" key="6">
    <source>
        <dbReference type="EMBL" id="CAH1789837.1"/>
    </source>
</evidence>
<dbReference type="EMBL" id="CAIIXF020000007">
    <property type="protein sequence ID" value="CAH1789837.1"/>
    <property type="molecule type" value="Genomic_DNA"/>
</dbReference>
<dbReference type="PANTHER" id="PTHR22792:SF166">
    <property type="entry name" value="LUPUS LA PROTEIN HOMOLOG"/>
    <property type="match status" value="1"/>
</dbReference>
<dbReference type="SMART" id="SM00715">
    <property type="entry name" value="LA"/>
    <property type="match status" value="1"/>
</dbReference>
<evidence type="ECO:0000256" key="5">
    <source>
        <dbReference type="SAM" id="MobiDB-lite"/>
    </source>
</evidence>
<evidence type="ECO:0000256" key="3">
    <source>
        <dbReference type="ARBA" id="ARBA00023242"/>
    </source>
</evidence>
<dbReference type="PROSITE" id="PS51939">
    <property type="entry name" value="XRRM"/>
    <property type="match status" value="1"/>
</dbReference>
<evidence type="ECO:0000313" key="7">
    <source>
        <dbReference type="Proteomes" id="UP000749559"/>
    </source>
</evidence>
<proteinExistence type="predicted"/>
<dbReference type="Pfam" id="PF08777">
    <property type="entry name" value="RRM_3"/>
    <property type="match status" value="1"/>
</dbReference>
<comment type="subcellular location">
    <subcellularLocation>
        <location evidence="1">Nucleus</location>
    </subcellularLocation>
</comment>
<dbReference type="InterPro" id="IPR035979">
    <property type="entry name" value="RBD_domain_sf"/>
</dbReference>
<dbReference type="InterPro" id="IPR014886">
    <property type="entry name" value="La_xRRM"/>
</dbReference>
<feature type="coiled-coil region" evidence="4">
    <location>
        <begin position="202"/>
        <end position="229"/>
    </location>
</feature>
<dbReference type="CDD" id="cd12291">
    <property type="entry name" value="RRM1_La"/>
    <property type="match status" value="1"/>
</dbReference>
<dbReference type="SMART" id="SM00360">
    <property type="entry name" value="RRM"/>
    <property type="match status" value="2"/>
</dbReference>
<feature type="compositionally biased region" description="Basic and acidic residues" evidence="5">
    <location>
        <begin position="348"/>
        <end position="372"/>
    </location>
</feature>
<feature type="compositionally biased region" description="Basic residues" evidence="5">
    <location>
        <begin position="329"/>
        <end position="338"/>
    </location>
</feature>
<dbReference type="Gene3D" id="1.10.10.10">
    <property type="entry name" value="Winged helix-like DNA-binding domain superfamily/Winged helix DNA-binding domain"/>
    <property type="match status" value="1"/>
</dbReference>
<dbReference type="InterPro" id="IPR000504">
    <property type="entry name" value="RRM_dom"/>
</dbReference>
<dbReference type="InterPro" id="IPR006630">
    <property type="entry name" value="La_HTH"/>
</dbReference>
<dbReference type="GO" id="GO:0005829">
    <property type="term" value="C:cytosol"/>
    <property type="evidence" value="ECO:0007669"/>
    <property type="project" value="TreeGrafter"/>
</dbReference>
<evidence type="ECO:0000256" key="4">
    <source>
        <dbReference type="SAM" id="Coils"/>
    </source>
</evidence>
<dbReference type="CDD" id="cd08028">
    <property type="entry name" value="LARP_3"/>
    <property type="match status" value="1"/>
</dbReference>
<name>A0A8J1XRX3_OWEFU</name>
<protein>
    <submittedName>
        <fullName evidence="6">Uncharacterized protein</fullName>
    </submittedName>
</protein>
<feature type="region of interest" description="Disordered" evidence="5">
    <location>
        <begin position="324"/>
        <end position="400"/>
    </location>
</feature>
<dbReference type="PANTHER" id="PTHR22792">
    <property type="entry name" value="LUPUS LA PROTEIN-RELATED"/>
    <property type="match status" value="1"/>
</dbReference>
<evidence type="ECO:0000256" key="1">
    <source>
        <dbReference type="ARBA" id="ARBA00004123"/>
    </source>
</evidence>
<dbReference type="InterPro" id="IPR002344">
    <property type="entry name" value="Lupus_La"/>
</dbReference>
<reference evidence="6" key="1">
    <citation type="submission" date="2022-03" db="EMBL/GenBank/DDBJ databases">
        <authorList>
            <person name="Martin C."/>
        </authorList>
    </citation>
    <scope>NUCLEOTIDE SEQUENCE</scope>
</reference>
<dbReference type="Pfam" id="PF05383">
    <property type="entry name" value="La"/>
    <property type="match status" value="1"/>
</dbReference>
<keyword evidence="3" id="KW-0539">Nucleus</keyword>
<dbReference type="AlphaFoldDB" id="A0A8J1XRX3"/>
<dbReference type="GO" id="GO:0005634">
    <property type="term" value="C:nucleus"/>
    <property type="evidence" value="ECO:0007669"/>
    <property type="project" value="UniProtKB-SubCell"/>
</dbReference>
<dbReference type="GO" id="GO:1990904">
    <property type="term" value="C:ribonucleoprotein complex"/>
    <property type="evidence" value="ECO:0007669"/>
    <property type="project" value="UniProtKB-UniRule"/>
</dbReference>
<dbReference type="Gene3D" id="3.30.70.330">
    <property type="match status" value="2"/>
</dbReference>
<dbReference type="Pfam" id="PF00076">
    <property type="entry name" value="RRM_1"/>
    <property type="match status" value="1"/>
</dbReference>
<dbReference type="PRINTS" id="PR00302">
    <property type="entry name" value="LUPUSLA"/>
</dbReference>
<organism evidence="6 7">
    <name type="scientific">Owenia fusiformis</name>
    <name type="common">Polychaete worm</name>
    <dbReference type="NCBI Taxonomy" id="6347"/>
    <lineage>
        <taxon>Eukaryota</taxon>
        <taxon>Metazoa</taxon>
        <taxon>Spiralia</taxon>
        <taxon>Lophotrochozoa</taxon>
        <taxon>Annelida</taxon>
        <taxon>Polychaeta</taxon>
        <taxon>Sedentaria</taxon>
        <taxon>Canalipalpata</taxon>
        <taxon>Sabellida</taxon>
        <taxon>Oweniida</taxon>
        <taxon>Oweniidae</taxon>
        <taxon>Owenia</taxon>
    </lineage>
</organism>
<dbReference type="PROSITE" id="PS50961">
    <property type="entry name" value="HTH_LA"/>
    <property type="match status" value="1"/>
</dbReference>
<accession>A0A8J1XRX3</accession>
<dbReference type="Proteomes" id="UP000749559">
    <property type="component" value="Unassembled WGS sequence"/>
</dbReference>
<feature type="compositionally biased region" description="Basic and acidic residues" evidence="5">
    <location>
        <begin position="382"/>
        <end position="400"/>
    </location>
</feature>
<gene>
    <name evidence="6" type="ORF">OFUS_LOCUS15125</name>
</gene>
<dbReference type="OrthoDB" id="439993at2759"/>
<dbReference type="InterPro" id="IPR045180">
    <property type="entry name" value="La_dom_prot"/>
</dbReference>
<dbReference type="SUPFAM" id="SSF54928">
    <property type="entry name" value="RNA-binding domain, RBD"/>
    <property type="match status" value="1"/>
</dbReference>
<dbReference type="SUPFAM" id="SSF46785">
    <property type="entry name" value="Winged helix' DNA-binding domain"/>
    <property type="match status" value="1"/>
</dbReference>
<keyword evidence="2" id="KW-0694">RNA-binding</keyword>
<dbReference type="GO" id="GO:0003729">
    <property type="term" value="F:mRNA binding"/>
    <property type="evidence" value="ECO:0007669"/>
    <property type="project" value="TreeGrafter"/>
</dbReference>
<dbReference type="GO" id="GO:0008033">
    <property type="term" value="P:tRNA processing"/>
    <property type="evidence" value="ECO:0007669"/>
    <property type="project" value="TreeGrafter"/>
</dbReference>
<sequence length="400" mass="45694">MAETNGTTEVTDVQKKIIKQIEYYFGDINLSKDRFMQQEIKTDEGWIPLETMLKFNRLSQLSEGAEVITEAIKKSTSGLMEVSEDGKKIRRSPDKPLPANTMERKEELKKRTVYCKGFSLDATLDAIQEKLEQFGKVESVQLRRAKDKTFKGSVFAIYAQAEDAKKFLEAEDLKLGGEIDVVKSTKDDYFKRKIRDKKVKTESEANSKRELKEKEVEEREKQMEEMMVKGALLRVNGFTGTTPRDDIKAFFNDHSTVCWVDFEKDEGEAIIRFEEEGAANAVWSTLSKDCEDNKVDISGCKIEGAVLEGDDEISHWKKVFAARADAQARKKQGRRNQRDRRGNFQRGGKRDRGGRGRDRDRDDAPQAKKTKFDDEDTGDNTKTTEAKAETKTEDKTETQS</sequence>
<keyword evidence="7" id="KW-1185">Reference proteome</keyword>